<proteinExistence type="predicted"/>
<gene>
    <name evidence="2" type="ORF">EW146_g8578</name>
</gene>
<name>A0A4S4LDR2_9AGAM</name>
<dbReference type="EMBL" id="SGPL01000608">
    <property type="protein sequence ID" value="THH09785.1"/>
    <property type="molecule type" value="Genomic_DNA"/>
</dbReference>
<feature type="compositionally biased region" description="Pro residues" evidence="1">
    <location>
        <begin position="121"/>
        <end position="132"/>
    </location>
</feature>
<accession>A0A4S4LDR2</accession>
<sequence>MGGKERGIIQLTHHPLLRTITLIVSVRTTTRPITNCWTPCPTTTTIIPKRRRQATLLSIPAWIPTPTQTSTGKGTPQIVAIQATQLLSLDNYWPPTTDFEAFPEAASHPSPVDAYSNSLTPLPPPVQPPPSASPNTIGLNKSFDDSQFSQPMASTLGVKRKRTELVEDDDEVCRRKRKREEEEKHSEELPSGMPTGWAPTGAQPHTHLKIEMGREEEDPHPVTRRKRTKCGAGGPKKGRTGQGQIPEERVKCPLPGCDRDFGREVDAFRHVASVEAHEGFRQSAEWQRILADRGTNPIRYWCTTCYPAGGPGMRKDAFRRHLNTKKHQKNVAAWERLVAAFTNRGESSSSQP</sequence>
<keyword evidence="3" id="KW-1185">Reference proteome</keyword>
<evidence type="ECO:0000313" key="2">
    <source>
        <dbReference type="EMBL" id="THH09785.1"/>
    </source>
</evidence>
<protein>
    <submittedName>
        <fullName evidence="2">Uncharacterized protein</fullName>
    </submittedName>
</protein>
<comment type="caution">
    <text evidence="2">The sequence shown here is derived from an EMBL/GenBank/DDBJ whole genome shotgun (WGS) entry which is preliminary data.</text>
</comment>
<dbReference type="Proteomes" id="UP000310158">
    <property type="component" value="Unassembled WGS sequence"/>
</dbReference>
<organism evidence="2 3">
    <name type="scientific">Bondarzewia mesenterica</name>
    <dbReference type="NCBI Taxonomy" id="1095465"/>
    <lineage>
        <taxon>Eukaryota</taxon>
        <taxon>Fungi</taxon>
        <taxon>Dikarya</taxon>
        <taxon>Basidiomycota</taxon>
        <taxon>Agaricomycotina</taxon>
        <taxon>Agaricomycetes</taxon>
        <taxon>Russulales</taxon>
        <taxon>Bondarzewiaceae</taxon>
        <taxon>Bondarzewia</taxon>
    </lineage>
</organism>
<evidence type="ECO:0000313" key="3">
    <source>
        <dbReference type="Proteomes" id="UP000310158"/>
    </source>
</evidence>
<evidence type="ECO:0000256" key="1">
    <source>
        <dbReference type="SAM" id="MobiDB-lite"/>
    </source>
</evidence>
<reference evidence="2 3" key="1">
    <citation type="submission" date="2019-02" db="EMBL/GenBank/DDBJ databases">
        <title>Genome sequencing of the rare red list fungi Bondarzewia mesenterica.</title>
        <authorList>
            <person name="Buettner E."/>
            <person name="Kellner H."/>
        </authorList>
    </citation>
    <scope>NUCLEOTIDE SEQUENCE [LARGE SCALE GENOMIC DNA]</scope>
    <source>
        <strain evidence="2 3">DSM 108281</strain>
    </source>
</reference>
<dbReference type="AlphaFoldDB" id="A0A4S4LDR2"/>
<feature type="compositionally biased region" description="Polar residues" evidence="1">
    <location>
        <begin position="135"/>
        <end position="153"/>
    </location>
</feature>
<feature type="compositionally biased region" description="Basic and acidic residues" evidence="1">
    <location>
        <begin position="179"/>
        <end position="188"/>
    </location>
</feature>
<feature type="region of interest" description="Disordered" evidence="1">
    <location>
        <begin position="101"/>
        <end position="247"/>
    </location>
</feature>
<dbReference type="OrthoDB" id="1405595at2759"/>
<feature type="compositionally biased region" description="Basic and acidic residues" evidence="1">
    <location>
        <begin position="208"/>
        <end position="221"/>
    </location>
</feature>